<protein>
    <submittedName>
        <fullName evidence="1">Uncharacterized protein</fullName>
    </submittedName>
</protein>
<sequence length="673" mass="74860">MTNSSTSTAKYAKVSRKKSLWSSHTGKIIFTSSLVIVPMVAFTVTILAIVFTHTIDLDECLQQGLCPYDNTSRPGNSSDYYVDFPVGRLAFVSSLSSTISFALVAAIMSMYGYVVASHLLQTSDLNDAHATLPTPREASILIRLLNAEIILLLEMLQSCYRRILRRKDVGRSKGSPLLRRCRTVFLLGLAASILIQAADTYLHIVIEAISVTRLALMPNSEHQLSRTLGPWVLDEHDQTGHKFFWSSALQSQDDGLQLANLTAFTEVVEEVDQYLLNYTDAQGISYVLVKPPAIDSSLDWIGKTYGVSNRCSAIPHNSCNIRRMNATDRTPSFQCMTSWPPRNITGQLGRKSHETWADDWHQYLRESRPFIDSRSPDGVVRMRVIDSLNESSVTNMTRESSNALFRNPWHWLSKVQVLAPDSELPDVYLQSPLIQKEAFNASIFLLECNTTIYDVTYNIINGEVTSLSLKESEGAVAGMVSMVSLASVGKFITGRNKVSLQANYNRTTPEAFIQKYELSMSKQMSVPLVVHTVPAPALLTQRRSLAIITRLPKLALWLLIASNILFAVFGLVLAILAIKATSPDVHQVHVRLSTAGLAAQLLDTQHARQAVKNDARLFEEFDNKKAPGFRKQVALRRTDLGGAEFVATMKSPEADIEGGRQRLLQRQTHASTR</sequence>
<organism evidence="1 2">
    <name type="scientific">Boeremia exigua</name>
    <dbReference type="NCBI Taxonomy" id="749465"/>
    <lineage>
        <taxon>Eukaryota</taxon>
        <taxon>Fungi</taxon>
        <taxon>Dikarya</taxon>
        <taxon>Ascomycota</taxon>
        <taxon>Pezizomycotina</taxon>
        <taxon>Dothideomycetes</taxon>
        <taxon>Pleosporomycetidae</taxon>
        <taxon>Pleosporales</taxon>
        <taxon>Pleosporineae</taxon>
        <taxon>Didymellaceae</taxon>
        <taxon>Boeremia</taxon>
    </lineage>
</organism>
<evidence type="ECO:0000313" key="2">
    <source>
        <dbReference type="Proteomes" id="UP001153331"/>
    </source>
</evidence>
<reference evidence="1" key="1">
    <citation type="submission" date="2022-11" db="EMBL/GenBank/DDBJ databases">
        <title>Genome Sequence of Boeremia exigua.</title>
        <authorList>
            <person name="Buettner E."/>
        </authorList>
    </citation>
    <scope>NUCLEOTIDE SEQUENCE</scope>
    <source>
        <strain evidence="1">CU02</strain>
    </source>
</reference>
<gene>
    <name evidence="1" type="ORF">OPT61_g8272</name>
</gene>
<dbReference type="Proteomes" id="UP001153331">
    <property type="component" value="Unassembled WGS sequence"/>
</dbReference>
<evidence type="ECO:0000313" key="1">
    <source>
        <dbReference type="EMBL" id="KAJ8108294.1"/>
    </source>
</evidence>
<dbReference type="EMBL" id="JAPHNI010000770">
    <property type="protein sequence ID" value="KAJ8108294.1"/>
    <property type="molecule type" value="Genomic_DNA"/>
</dbReference>
<keyword evidence="2" id="KW-1185">Reference proteome</keyword>
<name>A0ACC2HZB8_9PLEO</name>
<accession>A0ACC2HZB8</accession>
<proteinExistence type="predicted"/>
<comment type="caution">
    <text evidence="1">The sequence shown here is derived from an EMBL/GenBank/DDBJ whole genome shotgun (WGS) entry which is preliminary data.</text>
</comment>